<evidence type="ECO:0000313" key="1">
    <source>
        <dbReference type="EMBL" id="GAA2449207.1"/>
    </source>
</evidence>
<gene>
    <name evidence="1" type="ORF">GCM10010191_78430</name>
</gene>
<dbReference type="RefSeq" id="WP_344596157.1">
    <property type="nucleotide sequence ID" value="NZ_BAAARW010000037.1"/>
</dbReference>
<accession>A0ABN3K597</accession>
<evidence type="ECO:0000313" key="2">
    <source>
        <dbReference type="Proteomes" id="UP001501231"/>
    </source>
</evidence>
<dbReference type="Proteomes" id="UP001501231">
    <property type="component" value="Unassembled WGS sequence"/>
</dbReference>
<dbReference type="EMBL" id="BAAARW010000037">
    <property type="protein sequence ID" value="GAA2449207.1"/>
    <property type="molecule type" value="Genomic_DNA"/>
</dbReference>
<organism evidence="1 2">
    <name type="scientific">Actinomadura vinacea</name>
    <dbReference type="NCBI Taxonomy" id="115336"/>
    <lineage>
        <taxon>Bacteria</taxon>
        <taxon>Bacillati</taxon>
        <taxon>Actinomycetota</taxon>
        <taxon>Actinomycetes</taxon>
        <taxon>Streptosporangiales</taxon>
        <taxon>Thermomonosporaceae</taxon>
        <taxon>Actinomadura</taxon>
    </lineage>
</organism>
<name>A0ABN3K597_9ACTN</name>
<protein>
    <submittedName>
        <fullName evidence="1">Uncharacterized protein</fullName>
    </submittedName>
</protein>
<proteinExistence type="predicted"/>
<comment type="caution">
    <text evidence="1">The sequence shown here is derived from an EMBL/GenBank/DDBJ whole genome shotgun (WGS) entry which is preliminary data.</text>
</comment>
<sequence>MPVRLPPGTRVRYHGTLTDLHGEYIYDGICGCDETGNPADFSDGCDEDWPSRHQLAYDEPAGAYGRRVILHVRHHHFTPVAKTPATDREDPLVETDPRAPSGDAILIPVRDYPTVATNAGIRETDRTLMVIGRLVRVTIGRADYYRLAEVLAAAPGPAYPLITDEQVGLADRPHTITVERVDPVTARAAIPNHNPDELLGVLAVVARHHGRLAKVCLVEPDMWGVDAETTARSYADGYGARYVPAGVA</sequence>
<reference evidence="1 2" key="1">
    <citation type="journal article" date="2019" name="Int. J. Syst. Evol. Microbiol.">
        <title>The Global Catalogue of Microorganisms (GCM) 10K type strain sequencing project: providing services to taxonomists for standard genome sequencing and annotation.</title>
        <authorList>
            <consortium name="The Broad Institute Genomics Platform"/>
            <consortium name="The Broad Institute Genome Sequencing Center for Infectious Disease"/>
            <person name="Wu L."/>
            <person name="Ma J."/>
        </authorList>
    </citation>
    <scope>NUCLEOTIDE SEQUENCE [LARGE SCALE GENOMIC DNA]</scope>
    <source>
        <strain evidence="1 2">JCM 3325</strain>
    </source>
</reference>
<keyword evidence="2" id="KW-1185">Reference proteome</keyword>